<reference evidence="1 2" key="1">
    <citation type="submission" date="2020-02" db="EMBL/GenBank/DDBJ databases">
        <title>Synteny-based analysis reveals conserved mechanism for high triclosan tolerance in Pseudomonas, as well as instances of horizontal transfer.</title>
        <authorList>
            <person name="Mcfarland A.G."/>
            <person name="Bertucci H.K."/>
            <person name="Litmann E."/>
            <person name="Shen J."/>
            <person name="Huttenhower C."/>
            <person name="Hartmann E.M."/>
        </authorList>
    </citation>
    <scope>NUCLEOTIDE SEQUENCE [LARGE SCALE GENOMIC DNA]</scope>
    <source>
        <strain evidence="1 2">115A1</strain>
    </source>
</reference>
<comment type="caution">
    <text evidence="1">The sequence shown here is derived from an EMBL/GenBank/DDBJ whole genome shotgun (WGS) entry which is preliminary data.</text>
</comment>
<protein>
    <recommendedName>
        <fullName evidence="3">C2H2-type domain-containing protein</fullName>
    </recommendedName>
</protein>
<organism evidence="1 2">
    <name type="scientific">Stutzerimonas azotifigens</name>
    <dbReference type="NCBI Taxonomy" id="291995"/>
    <lineage>
        <taxon>Bacteria</taxon>
        <taxon>Pseudomonadati</taxon>
        <taxon>Pseudomonadota</taxon>
        <taxon>Gammaproteobacteria</taxon>
        <taxon>Pseudomonadales</taxon>
        <taxon>Pseudomonadaceae</taxon>
        <taxon>Stutzerimonas</taxon>
    </lineage>
</organism>
<proteinExistence type="predicted"/>
<dbReference type="Proteomes" id="UP000786387">
    <property type="component" value="Unassembled WGS sequence"/>
</dbReference>
<keyword evidence="2" id="KW-1185">Reference proteome</keyword>
<evidence type="ECO:0008006" key="3">
    <source>
        <dbReference type="Google" id="ProtNLM"/>
    </source>
</evidence>
<dbReference type="RefSeq" id="WP_181070836.1">
    <property type="nucleotide sequence ID" value="NZ_JAAMRF010000005.1"/>
</dbReference>
<accession>A0ABR5Z169</accession>
<gene>
    <name evidence="1" type="ORF">G7026_11085</name>
</gene>
<dbReference type="EMBL" id="JAAMRF010000005">
    <property type="protein sequence ID" value="MBA1273904.1"/>
    <property type="molecule type" value="Genomic_DNA"/>
</dbReference>
<evidence type="ECO:0000313" key="2">
    <source>
        <dbReference type="Proteomes" id="UP000786387"/>
    </source>
</evidence>
<name>A0ABR5Z169_9GAMM</name>
<sequence length="119" mass="12718">MLSQSISAKVIFAVALAILMAWVGHTSALFMGASQPAWGGSDGASSHAYGERAFICAACADHYHSSLTADHVHETPHLTTLLSINTLPERAKPIDAPRYSLPPGPIFLIERPPRPAFVL</sequence>
<evidence type="ECO:0000313" key="1">
    <source>
        <dbReference type="EMBL" id="MBA1273904.1"/>
    </source>
</evidence>